<dbReference type="Proteomes" id="UP001295469">
    <property type="component" value="Chromosome C09"/>
</dbReference>
<evidence type="ECO:0000313" key="1">
    <source>
        <dbReference type="EMBL" id="CAF1779259.1"/>
    </source>
</evidence>
<dbReference type="GO" id="GO:0003676">
    <property type="term" value="F:nucleic acid binding"/>
    <property type="evidence" value="ECO:0007669"/>
    <property type="project" value="InterPro"/>
</dbReference>
<proteinExistence type="predicted"/>
<dbReference type="InterPro" id="IPR035979">
    <property type="entry name" value="RBD_domain_sf"/>
</dbReference>
<dbReference type="EMBL" id="HG994373">
    <property type="protein sequence ID" value="CAF1779259.1"/>
    <property type="molecule type" value="Genomic_DNA"/>
</dbReference>
<dbReference type="AlphaFoldDB" id="A0A816JGP1"/>
<gene>
    <name evidence="1" type="ORF">DARMORV10_C09P57680.1</name>
</gene>
<dbReference type="InterPro" id="IPR012677">
    <property type="entry name" value="Nucleotide-bd_a/b_plait_sf"/>
</dbReference>
<protein>
    <submittedName>
        <fullName evidence="1">(rape) hypothetical protein</fullName>
    </submittedName>
</protein>
<dbReference type="SUPFAM" id="SSF54928">
    <property type="entry name" value="RNA-binding domain, RBD"/>
    <property type="match status" value="1"/>
</dbReference>
<accession>A0A816JGP1</accession>
<organism evidence="1">
    <name type="scientific">Brassica napus</name>
    <name type="common">Rape</name>
    <dbReference type="NCBI Taxonomy" id="3708"/>
    <lineage>
        <taxon>Eukaryota</taxon>
        <taxon>Viridiplantae</taxon>
        <taxon>Streptophyta</taxon>
        <taxon>Embryophyta</taxon>
        <taxon>Tracheophyta</taxon>
        <taxon>Spermatophyta</taxon>
        <taxon>Magnoliopsida</taxon>
        <taxon>eudicotyledons</taxon>
        <taxon>Gunneridae</taxon>
        <taxon>Pentapetalae</taxon>
        <taxon>rosids</taxon>
        <taxon>malvids</taxon>
        <taxon>Brassicales</taxon>
        <taxon>Brassicaceae</taxon>
        <taxon>Brassiceae</taxon>
        <taxon>Brassica</taxon>
    </lineage>
</organism>
<name>A0A816JGP1_BRANA</name>
<reference evidence="1" key="1">
    <citation type="submission" date="2021-01" db="EMBL/GenBank/DDBJ databases">
        <authorList>
            <consortium name="Genoscope - CEA"/>
            <person name="William W."/>
        </authorList>
    </citation>
    <scope>NUCLEOTIDE SEQUENCE</scope>
</reference>
<dbReference type="Gene3D" id="3.30.70.330">
    <property type="match status" value="1"/>
</dbReference>
<sequence length="63" mass="7569">MYLPWNYYYTSYAEPRGFGFVKYRYAEDAAKAMKLKKRHWPQKPSKNTSSMLTFKISFAEEKS</sequence>